<organism evidence="1 2">
    <name type="scientific">Photobacterium sanguinicancri</name>
    <dbReference type="NCBI Taxonomy" id="875932"/>
    <lineage>
        <taxon>Bacteria</taxon>
        <taxon>Pseudomonadati</taxon>
        <taxon>Pseudomonadota</taxon>
        <taxon>Gammaproteobacteria</taxon>
        <taxon>Vibrionales</taxon>
        <taxon>Vibrionaceae</taxon>
        <taxon>Photobacterium</taxon>
    </lineage>
</organism>
<evidence type="ECO:0000313" key="1">
    <source>
        <dbReference type="EMBL" id="OZS45062.1"/>
    </source>
</evidence>
<keyword evidence="2" id="KW-1185">Reference proteome</keyword>
<dbReference type="EMBL" id="NOIF01000018">
    <property type="protein sequence ID" value="OZS45062.1"/>
    <property type="molecule type" value="Genomic_DNA"/>
</dbReference>
<protein>
    <submittedName>
        <fullName evidence="1">Uncharacterized protein</fullName>
    </submittedName>
</protein>
<evidence type="ECO:0000313" key="2">
    <source>
        <dbReference type="Proteomes" id="UP000215999"/>
    </source>
</evidence>
<proteinExistence type="predicted"/>
<dbReference type="Proteomes" id="UP000215999">
    <property type="component" value="Unassembled WGS sequence"/>
</dbReference>
<reference evidence="1 2" key="1">
    <citation type="journal article" date="2016" name="Antonie Van Leeuwenhoek">
        <title>Photobacterium sanguinicancri sp. nov. isolated from marine animals.</title>
        <authorList>
            <person name="Gomez-Gil B."/>
            <person name="Roque A."/>
            <person name="Rotllant G."/>
            <person name="Romalde J.L."/>
            <person name="Doce A."/>
            <person name="Eggermont M."/>
            <person name="Defoirdt T."/>
        </authorList>
    </citation>
    <scope>NUCLEOTIDE SEQUENCE [LARGE SCALE GENOMIC DNA]</scope>
    <source>
        <strain evidence="1 2">CAIM 1827</strain>
    </source>
</reference>
<accession>A0ABX4G1Z8</accession>
<gene>
    <name evidence="1" type="ORF">ASV53_05020</name>
</gene>
<name>A0ABX4G1Z8_9GAMM</name>
<comment type="caution">
    <text evidence="1">The sequence shown here is derived from an EMBL/GenBank/DDBJ whole genome shotgun (WGS) entry which is preliminary data.</text>
</comment>
<dbReference type="RefSeq" id="WP_094956319.1">
    <property type="nucleotide sequence ID" value="NZ_NOIF01000018.1"/>
</dbReference>
<sequence>MTINGFYYSHFWNELYEEPPFPIPLPITECSSWLVGFNDHNAKAIGTITAKNKGWLADSFWNRDFKNSLFITPHYTDLKFVASPSEHPIEIWSSYTKPIDLSQLVKSKDKGLELIGPHPIQVLAAYGGHWNYTLKVSLDVEQVIDANYQWQFSAGATVLLNVVGNRVSVWPYPPIYPVTESWQWFSAVIETRASEQRLCNADKPLQHIDYTYNLPNLAAAEQTARYAAQGKERMVVPVWSDATSSVSANKGDMVIYTDVSSRSFQAGGMALLYKNERSYEVAFIDQVNDGNLLLSRPLLFAHSNVILLPAMSCMATEGVRSSRQGSRTTQKITFINSKPLELPELSLSGFDMVTEYLGASVIVQRSKGVSVADDMAFTWREKTTASGHHIMDVEQDYGRHSTTVEMIASNREQAWQLKQFLYQFKGRLNACWWVSYHRQIRIAALCNRKRIVIKRVGLVEFGGRHLYLNWHDGVQMVYAKSLGYDQEGNEVIDLGGDDDREVTPSDLLGGHIMRLMRPADDKVKITHQPRQLLSVSMPMIEVPDGSH</sequence>